<dbReference type="Proteomes" id="UP001430953">
    <property type="component" value="Unassembled WGS sequence"/>
</dbReference>
<sequence>MVMTATASTFQVDTVVQCLLKELLSQNYPEEFHGALDRTSFAVTETIKRRLLLAMGGNDRKNSHFGFSNSWY</sequence>
<evidence type="ECO:0000313" key="1">
    <source>
        <dbReference type="EMBL" id="KAL0113407.1"/>
    </source>
</evidence>
<evidence type="ECO:0000313" key="2">
    <source>
        <dbReference type="Proteomes" id="UP001430953"/>
    </source>
</evidence>
<reference evidence="1 2" key="1">
    <citation type="submission" date="2023-03" db="EMBL/GenBank/DDBJ databases">
        <title>High recombination rates correlate with genetic variation in Cardiocondyla obscurior ants.</title>
        <authorList>
            <person name="Errbii M."/>
        </authorList>
    </citation>
    <scope>NUCLEOTIDE SEQUENCE [LARGE SCALE GENOMIC DNA]</scope>
    <source>
        <strain evidence="1">Alpha-2009</strain>
        <tissue evidence="1">Whole body</tissue>
    </source>
</reference>
<protein>
    <submittedName>
        <fullName evidence="1">Uncharacterized protein</fullName>
    </submittedName>
</protein>
<organism evidence="1 2">
    <name type="scientific">Cardiocondyla obscurior</name>
    <dbReference type="NCBI Taxonomy" id="286306"/>
    <lineage>
        <taxon>Eukaryota</taxon>
        <taxon>Metazoa</taxon>
        <taxon>Ecdysozoa</taxon>
        <taxon>Arthropoda</taxon>
        <taxon>Hexapoda</taxon>
        <taxon>Insecta</taxon>
        <taxon>Pterygota</taxon>
        <taxon>Neoptera</taxon>
        <taxon>Endopterygota</taxon>
        <taxon>Hymenoptera</taxon>
        <taxon>Apocrita</taxon>
        <taxon>Aculeata</taxon>
        <taxon>Formicoidea</taxon>
        <taxon>Formicidae</taxon>
        <taxon>Myrmicinae</taxon>
        <taxon>Cardiocondyla</taxon>
    </lineage>
</organism>
<name>A0AAW2FGV7_9HYME</name>
<dbReference type="AlphaFoldDB" id="A0AAW2FGV7"/>
<proteinExistence type="predicted"/>
<gene>
    <name evidence="1" type="ORF">PUN28_012516</name>
</gene>
<keyword evidence="2" id="KW-1185">Reference proteome</keyword>
<dbReference type="EMBL" id="JADYXP020000012">
    <property type="protein sequence ID" value="KAL0113407.1"/>
    <property type="molecule type" value="Genomic_DNA"/>
</dbReference>
<accession>A0AAW2FGV7</accession>
<comment type="caution">
    <text evidence="1">The sequence shown here is derived from an EMBL/GenBank/DDBJ whole genome shotgun (WGS) entry which is preliminary data.</text>
</comment>